<name>A0A3L6T7K2_PANMI</name>
<dbReference type="AlphaFoldDB" id="A0A3L6T7K2"/>
<dbReference type="EMBL" id="PQIB02000002">
    <property type="protein sequence ID" value="RLN34149.1"/>
    <property type="molecule type" value="Genomic_DNA"/>
</dbReference>
<dbReference type="Proteomes" id="UP000275267">
    <property type="component" value="Unassembled WGS sequence"/>
</dbReference>
<dbReference type="STRING" id="4540.A0A3L6T7K2"/>
<gene>
    <name evidence="1" type="ORF">C2845_PM03G15910</name>
</gene>
<dbReference type="PANTHER" id="PTHR35759">
    <property type="entry name" value="BNAA09G03860D PROTEIN"/>
    <property type="match status" value="1"/>
</dbReference>
<reference evidence="2" key="1">
    <citation type="journal article" date="2019" name="Nat. Commun.">
        <title>The genome of broomcorn millet.</title>
        <authorList>
            <person name="Zou C."/>
            <person name="Miki D."/>
            <person name="Li D."/>
            <person name="Tang Q."/>
            <person name="Xiao L."/>
            <person name="Rajput S."/>
            <person name="Deng P."/>
            <person name="Jia W."/>
            <person name="Huang R."/>
            <person name="Zhang M."/>
            <person name="Sun Y."/>
            <person name="Hu J."/>
            <person name="Fu X."/>
            <person name="Schnable P.S."/>
            <person name="Li F."/>
            <person name="Zhang H."/>
            <person name="Feng B."/>
            <person name="Zhu X."/>
            <person name="Liu R."/>
            <person name="Schnable J.C."/>
            <person name="Zhu J.-K."/>
            <person name="Zhang H."/>
        </authorList>
    </citation>
    <scope>NUCLEOTIDE SEQUENCE [LARGE SCALE GENOMIC DNA]</scope>
</reference>
<evidence type="ECO:0000313" key="2">
    <source>
        <dbReference type="Proteomes" id="UP000275267"/>
    </source>
</evidence>
<keyword evidence="2" id="KW-1185">Reference proteome</keyword>
<accession>A0A3L6T7K2</accession>
<evidence type="ECO:0000313" key="1">
    <source>
        <dbReference type="EMBL" id="RLN34149.1"/>
    </source>
</evidence>
<sequence length="367" mass="39289">MLHPRFRPPALSLKLAVAVAIVVSCFATFPSAAHASATARPSPQALAADLLAVLGGPRTASSVPAAEATRLRSCIRFISPASRATSKVSSWQGRGGATSRKVLLGGRRAGAAEADGLVMWPPAPVMELARLAVDSGGDPGAIQRALDPTMLPVSDVEASQENRCELTRTPYGRRFASEEVDSYFASLFELIVARGPSVGLNVSLSRYDLFHGHLFLASKTGRLGILFHAKEYPAFDKNGDTLPCLWNFNHRTFSFFFYFTGSNVAYDDSMNSRNVLWLAPLPSNGTRAWLAPGVLAVLDAHPGGIIYQDMIPDYVQVVRTVYEGLAIAIGCAGALSPVMRSPASKSVVIEEEAKACLQRTKPPPACF</sequence>
<dbReference type="PANTHER" id="PTHR35759:SF1">
    <property type="entry name" value="OS07G0673000 PROTEIN"/>
    <property type="match status" value="1"/>
</dbReference>
<dbReference type="OrthoDB" id="407127at2759"/>
<dbReference type="PROSITE" id="PS51257">
    <property type="entry name" value="PROKAR_LIPOPROTEIN"/>
    <property type="match status" value="1"/>
</dbReference>
<organism evidence="1 2">
    <name type="scientific">Panicum miliaceum</name>
    <name type="common">Proso millet</name>
    <name type="synonym">Broomcorn millet</name>
    <dbReference type="NCBI Taxonomy" id="4540"/>
    <lineage>
        <taxon>Eukaryota</taxon>
        <taxon>Viridiplantae</taxon>
        <taxon>Streptophyta</taxon>
        <taxon>Embryophyta</taxon>
        <taxon>Tracheophyta</taxon>
        <taxon>Spermatophyta</taxon>
        <taxon>Magnoliopsida</taxon>
        <taxon>Liliopsida</taxon>
        <taxon>Poales</taxon>
        <taxon>Poaceae</taxon>
        <taxon>PACMAD clade</taxon>
        <taxon>Panicoideae</taxon>
        <taxon>Panicodae</taxon>
        <taxon>Paniceae</taxon>
        <taxon>Panicinae</taxon>
        <taxon>Panicum</taxon>
        <taxon>Panicum sect. Panicum</taxon>
    </lineage>
</organism>
<proteinExistence type="predicted"/>
<protein>
    <submittedName>
        <fullName evidence="1">Uncharacterized protein</fullName>
    </submittedName>
</protein>
<comment type="caution">
    <text evidence="1">The sequence shown here is derived from an EMBL/GenBank/DDBJ whole genome shotgun (WGS) entry which is preliminary data.</text>
</comment>